<feature type="domain" description="Penicillin-binding protein transpeptidase" evidence="15">
    <location>
        <begin position="250"/>
        <end position="585"/>
    </location>
</feature>
<evidence type="ECO:0000256" key="1">
    <source>
        <dbReference type="ARBA" id="ARBA00004167"/>
    </source>
</evidence>
<dbReference type="GeneID" id="66556468"/>
<dbReference type="InterPro" id="IPR001460">
    <property type="entry name" value="PCN-bd_Tpept"/>
</dbReference>
<evidence type="ECO:0000256" key="7">
    <source>
        <dbReference type="ARBA" id="ARBA00022692"/>
    </source>
</evidence>
<feature type="domain" description="Penicillin-binding protein dimerisation" evidence="16">
    <location>
        <begin position="46"/>
        <end position="213"/>
    </location>
</feature>
<dbReference type="PANTHER" id="PTHR30627">
    <property type="entry name" value="PEPTIDOGLYCAN D,D-TRANSPEPTIDASE"/>
    <property type="match status" value="1"/>
</dbReference>
<keyword evidence="11 14" id="KW-1133">Transmembrane helix</keyword>
<dbReference type="RefSeq" id="WP_110548479.1">
    <property type="nucleotide sequence ID" value="NZ_AP014610.1"/>
</dbReference>
<dbReference type="Proteomes" id="UP000262607">
    <property type="component" value="Chromosome"/>
</dbReference>
<keyword evidence="8" id="KW-0378">Hydrolase</keyword>
<dbReference type="GO" id="GO:0009252">
    <property type="term" value="P:peptidoglycan biosynthetic process"/>
    <property type="evidence" value="ECO:0007669"/>
    <property type="project" value="UniProtKB-KW"/>
</dbReference>
<dbReference type="InterPro" id="IPR012338">
    <property type="entry name" value="Beta-lactam/transpept-like"/>
</dbReference>
<dbReference type="PANTHER" id="PTHR30627:SF2">
    <property type="entry name" value="PEPTIDOGLYCAN D,D-TRANSPEPTIDASE MRDA"/>
    <property type="match status" value="1"/>
</dbReference>
<dbReference type="SUPFAM" id="SSF56519">
    <property type="entry name" value="Penicillin binding protein dimerisation domain"/>
    <property type="match status" value="1"/>
</dbReference>
<accession>A0AAD1CLK3</accession>
<evidence type="ECO:0000313" key="17">
    <source>
        <dbReference type="EMBL" id="BBA17533.1"/>
    </source>
</evidence>
<dbReference type="GO" id="GO:0008360">
    <property type="term" value="P:regulation of cell shape"/>
    <property type="evidence" value="ECO:0007669"/>
    <property type="project" value="UniProtKB-KW"/>
</dbReference>
<dbReference type="Pfam" id="PF03717">
    <property type="entry name" value="PBP_dimer"/>
    <property type="match status" value="1"/>
</dbReference>
<organism evidence="17 18">
    <name type="scientific">Blattabacterium punctulatus CPU2</name>
    <dbReference type="NCBI Taxonomy" id="1457032"/>
    <lineage>
        <taxon>Bacteria</taxon>
        <taxon>Pseudomonadati</taxon>
        <taxon>Bacteroidota</taxon>
        <taxon>Flavobacteriia</taxon>
        <taxon>Flavobacteriales</taxon>
        <taxon>Blattabacteriaceae</taxon>
        <taxon>Blattabacterium</taxon>
    </lineage>
</organism>
<dbReference type="InterPro" id="IPR005311">
    <property type="entry name" value="PBP_dimer"/>
</dbReference>
<keyword evidence="10" id="KW-0573">Peptidoglycan synthesis</keyword>
<keyword evidence="7 14" id="KW-0812">Transmembrane</keyword>
<dbReference type="Gene3D" id="3.40.710.10">
    <property type="entry name" value="DD-peptidase/beta-lactamase superfamily"/>
    <property type="match status" value="1"/>
</dbReference>
<evidence type="ECO:0000256" key="12">
    <source>
        <dbReference type="ARBA" id="ARBA00023136"/>
    </source>
</evidence>
<evidence type="ECO:0000256" key="5">
    <source>
        <dbReference type="ARBA" id="ARBA00022645"/>
    </source>
</evidence>
<dbReference type="GO" id="GO:0071972">
    <property type="term" value="F:peptidoglycan L,D-transpeptidase activity"/>
    <property type="evidence" value="ECO:0007669"/>
    <property type="project" value="TreeGrafter"/>
</dbReference>
<dbReference type="GO" id="GO:0006508">
    <property type="term" value="P:proteolysis"/>
    <property type="evidence" value="ECO:0007669"/>
    <property type="project" value="UniProtKB-KW"/>
</dbReference>
<evidence type="ECO:0000313" key="18">
    <source>
        <dbReference type="Proteomes" id="UP000262607"/>
    </source>
</evidence>
<evidence type="ECO:0000256" key="8">
    <source>
        <dbReference type="ARBA" id="ARBA00022801"/>
    </source>
</evidence>
<keyword evidence="4" id="KW-0997">Cell inner membrane</keyword>
<dbReference type="SUPFAM" id="SSF56601">
    <property type="entry name" value="beta-lactamase/transpeptidase-like"/>
    <property type="match status" value="1"/>
</dbReference>
<dbReference type="EMBL" id="AP014610">
    <property type="protein sequence ID" value="BBA17533.1"/>
    <property type="molecule type" value="Genomic_DNA"/>
</dbReference>
<dbReference type="AlphaFoldDB" id="A0AAD1CLK3"/>
<dbReference type="InterPro" id="IPR017790">
    <property type="entry name" value="Penicillin-binding_protein_2"/>
</dbReference>
<keyword evidence="9" id="KW-0133">Cell shape</keyword>
<dbReference type="NCBIfam" id="TIGR03423">
    <property type="entry name" value="pbp2_mrdA"/>
    <property type="match status" value="1"/>
</dbReference>
<sequence>MKKLHIFYILLSSIGLIFIIRLFYLQIYTEKYILNAFNTSIKQEIIIPERGSIFDRNNNLLVFNKSIYELIVVPMLIDENFNIIEFCNLLGIKKDTFHKNLNKAKAYSKYLPSVFLPFISKEKFATIQEKLYKYKGFDWTKRSLRDYKVESSANILGYIGEVNQKNINKESNYYQMGDFIGWAGVEKSYEKILRGKKGIKYWIKDRNGCIIESYNNKKNNIKSISGNDISLTIDWNLQKYAEQLMYQKKGGIVAINPKNGEILSLVSSPINNPNLFVGIHRSKEFKRLIKNTIDYPLFDRTTQARYPPASPFKLLTELAGLQMGVVNTKTHFICYNGFKFGKKRIHCHSGYHRFPIGIETAVAVSCNNYFAQVYKRVIEKYPKNITKSVNEWCEIIKSFGFGNYLYNDLATGEKGMIPSGDYYNKKYGYSKWNALTIISNSIGQGEINVTPIQLANMVCAIANKGFFYTPHIVKYINNQPISNLNYTFAKYTKVKSKYFDYIIHGMEKVFAIGTGKSFKSSDIRMAGKTGTAQNFIKINHNTITLPDHSIFILFAPVEDPKIAISVIIENGGFGSRWAGPIASLIAEKYINNNVYRKNLEKKIMTSGLKIVYDSIAKIKGYNKKNTKYSIDKKK</sequence>
<evidence type="ECO:0000256" key="10">
    <source>
        <dbReference type="ARBA" id="ARBA00022984"/>
    </source>
</evidence>
<dbReference type="InterPro" id="IPR050515">
    <property type="entry name" value="Beta-lactam/transpept"/>
</dbReference>
<dbReference type="InterPro" id="IPR036138">
    <property type="entry name" value="PBP_dimer_sf"/>
</dbReference>
<keyword evidence="13" id="KW-0961">Cell wall biogenesis/degradation</keyword>
<evidence type="ECO:0000256" key="3">
    <source>
        <dbReference type="ARBA" id="ARBA00022475"/>
    </source>
</evidence>
<comment type="subcellular location">
    <subcellularLocation>
        <location evidence="2">Cell membrane</location>
    </subcellularLocation>
    <subcellularLocation>
        <location evidence="1">Membrane</location>
        <topology evidence="1">Single-pass membrane protein</topology>
    </subcellularLocation>
</comment>
<reference evidence="17 18" key="1">
    <citation type="submission" date="2014-06" db="EMBL/GenBank/DDBJ databases">
        <title>Genome sequence of the intracellular symbiont Blattabacterium cuenoti, strain CPU2 from the wood feeding cockroach Cryptocercus punctulatus.</title>
        <authorList>
            <person name="Kinjo Y."/>
            <person name="Ohkuma M."/>
            <person name="Tokuda G."/>
        </authorList>
    </citation>
    <scope>NUCLEOTIDE SEQUENCE [LARGE SCALE GENOMIC DNA]</scope>
    <source>
        <strain evidence="17 18">CPU2</strain>
    </source>
</reference>
<evidence type="ECO:0000256" key="4">
    <source>
        <dbReference type="ARBA" id="ARBA00022519"/>
    </source>
</evidence>
<protein>
    <submittedName>
        <fullName evidence="17">Penicillin-binding protein 2</fullName>
    </submittedName>
</protein>
<evidence type="ECO:0000256" key="6">
    <source>
        <dbReference type="ARBA" id="ARBA00022670"/>
    </source>
</evidence>
<dbReference type="Pfam" id="PF00905">
    <property type="entry name" value="Transpeptidase"/>
    <property type="match status" value="1"/>
</dbReference>
<evidence type="ECO:0000256" key="11">
    <source>
        <dbReference type="ARBA" id="ARBA00022989"/>
    </source>
</evidence>
<dbReference type="GO" id="GO:0008658">
    <property type="term" value="F:penicillin binding"/>
    <property type="evidence" value="ECO:0007669"/>
    <property type="project" value="InterPro"/>
</dbReference>
<gene>
    <name evidence="17" type="primary">mrdA</name>
    <name evidence="17" type="ORF">CPU2_011</name>
</gene>
<evidence type="ECO:0000259" key="16">
    <source>
        <dbReference type="Pfam" id="PF03717"/>
    </source>
</evidence>
<proteinExistence type="predicted"/>
<keyword evidence="12 14" id="KW-0472">Membrane</keyword>
<keyword evidence="5" id="KW-0121">Carboxypeptidase</keyword>
<name>A0AAD1CLK3_9FLAO</name>
<dbReference type="GO" id="GO:0005886">
    <property type="term" value="C:plasma membrane"/>
    <property type="evidence" value="ECO:0007669"/>
    <property type="project" value="UniProtKB-SubCell"/>
</dbReference>
<evidence type="ECO:0000256" key="2">
    <source>
        <dbReference type="ARBA" id="ARBA00004236"/>
    </source>
</evidence>
<dbReference type="GO" id="GO:0071555">
    <property type="term" value="P:cell wall organization"/>
    <property type="evidence" value="ECO:0007669"/>
    <property type="project" value="UniProtKB-KW"/>
</dbReference>
<evidence type="ECO:0000256" key="13">
    <source>
        <dbReference type="ARBA" id="ARBA00023316"/>
    </source>
</evidence>
<evidence type="ECO:0000256" key="14">
    <source>
        <dbReference type="SAM" id="Phobius"/>
    </source>
</evidence>
<keyword evidence="6" id="KW-0645">Protease</keyword>
<feature type="transmembrane region" description="Helical" evidence="14">
    <location>
        <begin position="6"/>
        <end position="24"/>
    </location>
</feature>
<evidence type="ECO:0000259" key="15">
    <source>
        <dbReference type="Pfam" id="PF00905"/>
    </source>
</evidence>
<evidence type="ECO:0000256" key="9">
    <source>
        <dbReference type="ARBA" id="ARBA00022960"/>
    </source>
</evidence>
<dbReference type="Gene3D" id="3.30.1390.30">
    <property type="entry name" value="Penicillin-binding protein 2a, domain 3"/>
    <property type="match status" value="1"/>
</dbReference>
<keyword evidence="3" id="KW-1003">Cell membrane</keyword>
<dbReference type="GO" id="GO:0009002">
    <property type="term" value="F:serine-type D-Ala-D-Ala carboxypeptidase activity"/>
    <property type="evidence" value="ECO:0007669"/>
    <property type="project" value="InterPro"/>
</dbReference>
<dbReference type="Gene3D" id="3.90.1310.10">
    <property type="entry name" value="Penicillin-binding protein 2a (Domain 2)"/>
    <property type="match status" value="1"/>
</dbReference>